<keyword evidence="6" id="KW-0186">Copper</keyword>
<feature type="region of interest" description="Disordered" evidence="7">
    <location>
        <begin position="17"/>
        <end position="36"/>
    </location>
</feature>
<dbReference type="PANTHER" id="PTHR12483:SF73">
    <property type="entry name" value="COPPER TRANSPORT PROTEIN CTR3"/>
    <property type="match status" value="1"/>
</dbReference>
<keyword evidence="4 6" id="KW-1133">Transmembrane helix</keyword>
<evidence type="ECO:0000256" key="4">
    <source>
        <dbReference type="ARBA" id="ARBA00022989"/>
    </source>
</evidence>
<evidence type="ECO:0000313" key="8">
    <source>
        <dbReference type="EMBL" id="KAJ5094603.1"/>
    </source>
</evidence>
<feature type="transmembrane region" description="Helical" evidence="6">
    <location>
        <begin position="213"/>
        <end position="230"/>
    </location>
</feature>
<sequence>MAMNMAMTAMTAMTSTASDAMPTGNSTASSTSKGSMGDMDMGGGTGEHACKMSMLWNWHTIDACFISRSWHITSRGMFAGSCIGALLLVIALEALRRLGREYDAFILRRARIRYLYLSGTSSSANTQKTKVQHIAAFTKEAQNKQPDPKDKPSPYDDVITPVTDVSPETSTPADIHAPGPSHASSETTDDSQKPEGRHFGPYRPSPVEQTVRALFHMVQFAVAYFIMLLAMYYNGYIIICIFLGAFIGSFIFSWEAVFMNTENDATTVTKCCG</sequence>
<dbReference type="OrthoDB" id="161814at2759"/>
<feature type="transmembrane region" description="Helical" evidence="6">
    <location>
        <begin position="236"/>
        <end position="254"/>
    </location>
</feature>
<reference evidence="8" key="2">
    <citation type="journal article" date="2023" name="IMA Fungus">
        <title>Comparative genomic study of the Penicillium genus elucidates a diverse pangenome and 15 lateral gene transfer events.</title>
        <authorList>
            <person name="Petersen C."/>
            <person name="Sorensen T."/>
            <person name="Nielsen M.R."/>
            <person name="Sondergaard T.E."/>
            <person name="Sorensen J.L."/>
            <person name="Fitzpatrick D.A."/>
            <person name="Frisvad J.C."/>
            <person name="Nielsen K.L."/>
        </authorList>
    </citation>
    <scope>NUCLEOTIDE SEQUENCE</scope>
    <source>
        <strain evidence="8">IBT 30069</strain>
    </source>
</reference>
<accession>A0A9W9K667</accession>
<comment type="similarity">
    <text evidence="2 6">Belongs to the copper transporter (Ctr) (TC 1.A.56) family. SLC31A subfamily.</text>
</comment>
<name>A0A9W9K667_9EURO</name>
<evidence type="ECO:0000256" key="7">
    <source>
        <dbReference type="SAM" id="MobiDB-lite"/>
    </source>
</evidence>
<keyword evidence="3 6" id="KW-0812">Transmembrane</keyword>
<comment type="subcellular location">
    <subcellularLocation>
        <location evidence="1 6">Membrane</location>
        <topology evidence="1 6">Multi-pass membrane protein</topology>
    </subcellularLocation>
</comment>
<protein>
    <recommendedName>
        <fullName evidence="6">Copper transport protein</fullName>
    </recommendedName>
</protein>
<keyword evidence="5 6" id="KW-0472">Membrane</keyword>
<feature type="region of interest" description="Disordered" evidence="7">
    <location>
        <begin position="139"/>
        <end position="203"/>
    </location>
</feature>
<evidence type="ECO:0000256" key="6">
    <source>
        <dbReference type="RuleBase" id="RU367022"/>
    </source>
</evidence>
<evidence type="ECO:0000256" key="2">
    <source>
        <dbReference type="ARBA" id="ARBA00006921"/>
    </source>
</evidence>
<evidence type="ECO:0000256" key="3">
    <source>
        <dbReference type="ARBA" id="ARBA00022692"/>
    </source>
</evidence>
<dbReference type="AlphaFoldDB" id="A0A9W9K667"/>
<evidence type="ECO:0000313" key="9">
    <source>
        <dbReference type="Proteomes" id="UP001149165"/>
    </source>
</evidence>
<gene>
    <name evidence="8" type="ORF">N7456_010464</name>
</gene>
<dbReference type="InterPro" id="IPR007274">
    <property type="entry name" value="Cop_transporter"/>
</dbReference>
<comment type="caution">
    <text evidence="8">The sequence shown here is derived from an EMBL/GenBank/DDBJ whole genome shotgun (WGS) entry which is preliminary data.</text>
</comment>
<dbReference type="GO" id="GO:0016020">
    <property type="term" value="C:membrane"/>
    <property type="evidence" value="ECO:0007669"/>
    <property type="project" value="UniProtKB-SubCell"/>
</dbReference>
<proteinExistence type="inferred from homology"/>
<dbReference type="PANTHER" id="PTHR12483">
    <property type="entry name" value="SOLUTE CARRIER FAMILY 31 COPPER TRANSPORTERS"/>
    <property type="match status" value="1"/>
</dbReference>
<evidence type="ECO:0000256" key="1">
    <source>
        <dbReference type="ARBA" id="ARBA00004141"/>
    </source>
</evidence>
<dbReference type="GO" id="GO:0005375">
    <property type="term" value="F:copper ion transmembrane transporter activity"/>
    <property type="evidence" value="ECO:0007669"/>
    <property type="project" value="UniProtKB-UniRule"/>
</dbReference>
<evidence type="ECO:0000256" key="5">
    <source>
        <dbReference type="ARBA" id="ARBA00023136"/>
    </source>
</evidence>
<keyword evidence="6" id="KW-0406">Ion transport</keyword>
<dbReference type="EMBL" id="JAPQKH010000006">
    <property type="protein sequence ID" value="KAJ5094603.1"/>
    <property type="molecule type" value="Genomic_DNA"/>
</dbReference>
<dbReference type="Pfam" id="PF04145">
    <property type="entry name" value="Ctr"/>
    <property type="match status" value="1"/>
</dbReference>
<organism evidence="8 9">
    <name type="scientific">Penicillium angulare</name>
    <dbReference type="NCBI Taxonomy" id="116970"/>
    <lineage>
        <taxon>Eukaryota</taxon>
        <taxon>Fungi</taxon>
        <taxon>Dikarya</taxon>
        <taxon>Ascomycota</taxon>
        <taxon>Pezizomycotina</taxon>
        <taxon>Eurotiomycetes</taxon>
        <taxon>Eurotiomycetidae</taxon>
        <taxon>Eurotiales</taxon>
        <taxon>Aspergillaceae</taxon>
        <taxon>Penicillium</taxon>
    </lineage>
</organism>
<keyword evidence="9" id="KW-1185">Reference proteome</keyword>
<keyword evidence="6" id="KW-0813">Transport</keyword>
<dbReference type="Proteomes" id="UP001149165">
    <property type="component" value="Unassembled WGS sequence"/>
</dbReference>
<feature type="transmembrane region" description="Helical" evidence="6">
    <location>
        <begin position="77"/>
        <end position="95"/>
    </location>
</feature>
<keyword evidence="6" id="KW-0187">Copper transport</keyword>
<reference evidence="8" key="1">
    <citation type="submission" date="2022-11" db="EMBL/GenBank/DDBJ databases">
        <authorList>
            <person name="Petersen C."/>
        </authorList>
    </citation>
    <scope>NUCLEOTIDE SEQUENCE</scope>
    <source>
        <strain evidence="8">IBT 30069</strain>
    </source>
</reference>